<evidence type="ECO:0000256" key="4">
    <source>
        <dbReference type="ARBA" id="ARBA00023157"/>
    </source>
</evidence>
<evidence type="ECO:0000313" key="8">
    <source>
        <dbReference type="Proteomes" id="UP000801492"/>
    </source>
</evidence>
<accession>A0A8K0CF70</accession>
<dbReference type="AlphaFoldDB" id="A0A8K0CF70"/>
<keyword evidence="1" id="KW-0645">Protease</keyword>
<dbReference type="GO" id="GO:0004252">
    <property type="term" value="F:serine-type endopeptidase activity"/>
    <property type="evidence" value="ECO:0007669"/>
    <property type="project" value="InterPro"/>
</dbReference>
<dbReference type="OrthoDB" id="9425590at2759"/>
<keyword evidence="5" id="KW-0732">Signal</keyword>
<name>A0A8K0CF70_IGNLU</name>
<gene>
    <name evidence="7" type="ORF">ILUMI_19951</name>
</gene>
<dbReference type="InterPro" id="IPR009003">
    <property type="entry name" value="Peptidase_S1_PA"/>
</dbReference>
<evidence type="ECO:0000256" key="2">
    <source>
        <dbReference type="ARBA" id="ARBA00022801"/>
    </source>
</evidence>
<dbReference type="EMBL" id="VTPC01088332">
    <property type="protein sequence ID" value="KAF2886223.1"/>
    <property type="molecule type" value="Genomic_DNA"/>
</dbReference>
<protein>
    <recommendedName>
        <fullName evidence="6">Peptidase S1 domain-containing protein</fullName>
    </recommendedName>
</protein>
<dbReference type="PANTHER" id="PTHR24276">
    <property type="entry name" value="POLYSERASE-RELATED"/>
    <property type="match status" value="1"/>
</dbReference>
<dbReference type="Pfam" id="PF00089">
    <property type="entry name" value="Trypsin"/>
    <property type="match status" value="1"/>
</dbReference>
<comment type="caution">
    <text evidence="7">The sequence shown here is derived from an EMBL/GenBank/DDBJ whole genome shotgun (WGS) entry which is preliminary data.</text>
</comment>
<evidence type="ECO:0000259" key="6">
    <source>
        <dbReference type="PROSITE" id="PS50240"/>
    </source>
</evidence>
<dbReference type="GO" id="GO:0006508">
    <property type="term" value="P:proteolysis"/>
    <property type="evidence" value="ECO:0007669"/>
    <property type="project" value="UniProtKB-KW"/>
</dbReference>
<dbReference type="Proteomes" id="UP000801492">
    <property type="component" value="Unassembled WGS sequence"/>
</dbReference>
<dbReference type="Gene3D" id="2.40.10.10">
    <property type="entry name" value="Trypsin-like serine proteases"/>
    <property type="match status" value="1"/>
</dbReference>
<organism evidence="7 8">
    <name type="scientific">Ignelater luminosus</name>
    <name type="common">Cucubano</name>
    <name type="synonym">Pyrophorus luminosus</name>
    <dbReference type="NCBI Taxonomy" id="2038154"/>
    <lineage>
        <taxon>Eukaryota</taxon>
        <taxon>Metazoa</taxon>
        <taxon>Ecdysozoa</taxon>
        <taxon>Arthropoda</taxon>
        <taxon>Hexapoda</taxon>
        <taxon>Insecta</taxon>
        <taxon>Pterygota</taxon>
        <taxon>Neoptera</taxon>
        <taxon>Endopterygota</taxon>
        <taxon>Coleoptera</taxon>
        <taxon>Polyphaga</taxon>
        <taxon>Elateriformia</taxon>
        <taxon>Elateroidea</taxon>
        <taxon>Elateridae</taxon>
        <taxon>Agrypninae</taxon>
        <taxon>Pyrophorini</taxon>
        <taxon>Ignelater</taxon>
    </lineage>
</organism>
<dbReference type="InterPro" id="IPR043504">
    <property type="entry name" value="Peptidase_S1_PA_chymotrypsin"/>
</dbReference>
<feature type="chain" id="PRO_5035433791" description="Peptidase S1 domain-containing protein" evidence="5">
    <location>
        <begin position="21"/>
        <end position="190"/>
    </location>
</feature>
<dbReference type="SUPFAM" id="SSF50494">
    <property type="entry name" value="Trypsin-like serine proteases"/>
    <property type="match status" value="1"/>
</dbReference>
<evidence type="ECO:0000256" key="1">
    <source>
        <dbReference type="ARBA" id="ARBA00022670"/>
    </source>
</evidence>
<dbReference type="SMART" id="SM00020">
    <property type="entry name" value="Tryp_SPc"/>
    <property type="match status" value="1"/>
</dbReference>
<evidence type="ECO:0000313" key="7">
    <source>
        <dbReference type="EMBL" id="KAF2886223.1"/>
    </source>
</evidence>
<evidence type="ECO:0000256" key="3">
    <source>
        <dbReference type="ARBA" id="ARBA00022825"/>
    </source>
</evidence>
<keyword evidence="4" id="KW-1015">Disulfide bond</keyword>
<feature type="domain" description="Peptidase S1" evidence="6">
    <location>
        <begin position="25"/>
        <end position="190"/>
    </location>
</feature>
<dbReference type="PROSITE" id="PS50240">
    <property type="entry name" value="TRYPSIN_DOM"/>
    <property type="match status" value="1"/>
</dbReference>
<dbReference type="InterPro" id="IPR001254">
    <property type="entry name" value="Trypsin_dom"/>
</dbReference>
<dbReference type="PANTHER" id="PTHR24276:SF98">
    <property type="entry name" value="FI18310P1-RELATED"/>
    <property type="match status" value="1"/>
</dbReference>
<sequence>MKNIESIVGIILLLLSGSLEKLPYILGGKKAAIANLPFQVAIVVKQHPYGKWLKGGGTIVTTRLVISSASIIIYISEKMFTNGFVYVHANSAYWKNGTSHEVTDKYTHPRFSETTFDHDIAVVQVKTPFNGEYEKPIKLAAKSYKVKSNKAIISGWGTKTHYPVQLEDRLQKLNVAIIKHNDCKKIYRWV</sequence>
<reference evidence="7" key="1">
    <citation type="submission" date="2019-08" db="EMBL/GenBank/DDBJ databases">
        <title>The genome of the North American firefly Photinus pyralis.</title>
        <authorList>
            <consortium name="Photinus pyralis genome working group"/>
            <person name="Fallon T.R."/>
            <person name="Sander Lower S.E."/>
            <person name="Weng J.-K."/>
        </authorList>
    </citation>
    <scope>NUCLEOTIDE SEQUENCE</scope>
    <source>
        <strain evidence="7">TRF0915ILg1</strain>
        <tissue evidence="7">Whole body</tissue>
    </source>
</reference>
<feature type="signal peptide" evidence="5">
    <location>
        <begin position="1"/>
        <end position="20"/>
    </location>
</feature>
<dbReference type="InterPro" id="IPR050430">
    <property type="entry name" value="Peptidase_S1"/>
</dbReference>
<evidence type="ECO:0000256" key="5">
    <source>
        <dbReference type="SAM" id="SignalP"/>
    </source>
</evidence>
<keyword evidence="8" id="KW-1185">Reference proteome</keyword>
<proteinExistence type="predicted"/>
<keyword evidence="2" id="KW-0378">Hydrolase</keyword>
<keyword evidence="3" id="KW-0720">Serine protease</keyword>